<keyword evidence="3" id="KW-1185">Reference proteome</keyword>
<evidence type="ECO:0000313" key="2">
    <source>
        <dbReference type="EMBL" id="THU51424.1"/>
    </source>
</evidence>
<comment type="caution">
    <text evidence="2">The sequence shown here is derived from an EMBL/GenBank/DDBJ whole genome shotgun (WGS) entry which is preliminary data.</text>
</comment>
<gene>
    <name evidence="2" type="ORF">C4D60_Mb06t30910</name>
</gene>
<accession>A0A4S8IT79</accession>
<evidence type="ECO:0000256" key="1">
    <source>
        <dbReference type="SAM" id="Phobius"/>
    </source>
</evidence>
<dbReference type="Proteomes" id="UP000317650">
    <property type="component" value="Chromosome 6"/>
</dbReference>
<keyword evidence="1" id="KW-0812">Transmembrane</keyword>
<evidence type="ECO:0000313" key="3">
    <source>
        <dbReference type="Proteomes" id="UP000317650"/>
    </source>
</evidence>
<sequence length="114" mass="11987">MEDDGDDWLAADKLEHLLACFSIAILVAALAGRSRHAFLRRRSVALGSIAALVAGAGKEAGDEIGLWHSAGASSKDAAADVLGVLVAAVFLSISRRFWPSSRREIEVAAEDSIV</sequence>
<dbReference type="AlphaFoldDB" id="A0A4S8IT79"/>
<proteinExistence type="predicted"/>
<keyword evidence="1" id="KW-1133">Transmembrane helix</keyword>
<dbReference type="PANTHER" id="PTHR35462">
    <property type="match status" value="1"/>
</dbReference>
<organism evidence="2 3">
    <name type="scientific">Musa balbisiana</name>
    <name type="common">Banana</name>
    <dbReference type="NCBI Taxonomy" id="52838"/>
    <lineage>
        <taxon>Eukaryota</taxon>
        <taxon>Viridiplantae</taxon>
        <taxon>Streptophyta</taxon>
        <taxon>Embryophyta</taxon>
        <taxon>Tracheophyta</taxon>
        <taxon>Spermatophyta</taxon>
        <taxon>Magnoliopsida</taxon>
        <taxon>Liliopsida</taxon>
        <taxon>Zingiberales</taxon>
        <taxon>Musaceae</taxon>
        <taxon>Musa</taxon>
    </lineage>
</organism>
<reference evidence="2 3" key="1">
    <citation type="journal article" date="2019" name="Nat. Plants">
        <title>Genome sequencing of Musa balbisiana reveals subgenome evolution and function divergence in polyploid bananas.</title>
        <authorList>
            <person name="Yao X."/>
        </authorList>
    </citation>
    <scope>NUCLEOTIDE SEQUENCE [LARGE SCALE GENOMIC DNA]</scope>
    <source>
        <strain evidence="3">cv. DH-PKW</strain>
        <tissue evidence="2">Leaves</tissue>
    </source>
</reference>
<dbReference type="PANTHER" id="PTHR35462:SF2">
    <property type="entry name" value="TRANSMEMBRANE PROTEIN"/>
    <property type="match status" value="1"/>
</dbReference>
<name>A0A4S8IT79_MUSBA</name>
<keyword evidence="1" id="KW-0472">Membrane</keyword>
<protein>
    <recommendedName>
        <fullName evidence="4">Transmembrane protein</fullName>
    </recommendedName>
</protein>
<dbReference type="EMBL" id="PYDT01000009">
    <property type="protein sequence ID" value="THU51424.1"/>
    <property type="molecule type" value="Genomic_DNA"/>
</dbReference>
<feature type="transmembrane region" description="Helical" evidence="1">
    <location>
        <begin position="16"/>
        <end position="32"/>
    </location>
</feature>
<evidence type="ECO:0008006" key="4">
    <source>
        <dbReference type="Google" id="ProtNLM"/>
    </source>
</evidence>